<dbReference type="SUPFAM" id="SSF51735">
    <property type="entry name" value="NAD(P)-binding Rossmann-fold domains"/>
    <property type="match status" value="1"/>
</dbReference>
<evidence type="ECO:0000259" key="1">
    <source>
        <dbReference type="Pfam" id="PF13460"/>
    </source>
</evidence>
<proteinExistence type="predicted"/>
<evidence type="ECO:0000313" key="2">
    <source>
        <dbReference type="EMBL" id="GAA4559721.1"/>
    </source>
</evidence>
<accession>A0ABP8S4Z6</accession>
<comment type="caution">
    <text evidence="2">The sequence shown here is derived from an EMBL/GenBank/DDBJ whole genome shotgun (WGS) entry which is preliminary data.</text>
</comment>
<dbReference type="Pfam" id="PF13460">
    <property type="entry name" value="NAD_binding_10"/>
    <property type="match status" value="1"/>
</dbReference>
<feature type="domain" description="NAD(P)-binding" evidence="1">
    <location>
        <begin position="25"/>
        <end position="96"/>
    </location>
</feature>
<dbReference type="InterPro" id="IPR036291">
    <property type="entry name" value="NAD(P)-bd_dom_sf"/>
</dbReference>
<dbReference type="Proteomes" id="UP001501598">
    <property type="component" value="Unassembled WGS sequence"/>
</dbReference>
<dbReference type="PANTHER" id="PTHR43781:SF1">
    <property type="entry name" value="SACCHAROPINE DEHYDROGENASE"/>
    <property type="match status" value="1"/>
</dbReference>
<dbReference type="EMBL" id="BAABGT010000122">
    <property type="protein sequence ID" value="GAA4559721.1"/>
    <property type="molecule type" value="Genomic_DNA"/>
</dbReference>
<dbReference type="PANTHER" id="PTHR43781">
    <property type="entry name" value="SACCHAROPINE DEHYDROGENASE"/>
    <property type="match status" value="1"/>
</dbReference>
<evidence type="ECO:0000313" key="3">
    <source>
        <dbReference type="Proteomes" id="UP001501598"/>
    </source>
</evidence>
<gene>
    <name evidence="2" type="ORF">GCM10023175_68200</name>
</gene>
<organism evidence="2 3">
    <name type="scientific">Pseudonocardia xishanensis</name>
    <dbReference type="NCBI Taxonomy" id="630995"/>
    <lineage>
        <taxon>Bacteria</taxon>
        <taxon>Bacillati</taxon>
        <taxon>Actinomycetota</taxon>
        <taxon>Actinomycetes</taxon>
        <taxon>Pseudonocardiales</taxon>
        <taxon>Pseudonocardiaceae</taxon>
        <taxon>Pseudonocardia</taxon>
    </lineage>
</organism>
<sequence length="372" mass="38252">MKVVPGVGLAIATVTGVTGRIVLFGATGYTGGRTAEAMRARGLTPVLAGRDPQRLAALAERLGCETARADVTDMASVAALVGPEDVLVTTVGPFARLGGAALAAVVSAGATYLDSAGEPAFIREVFELQGPAAERSGARLLTAFGNDYVPGVLAGALALRDAGERAARVDVGYFVLGRGRLFSRGTLESSVGVASSPAYSVRDGVLQTEPGARRLRTYAVDGVPRPAFSVGASEHFALPRLHPGLRIVDVHLGWFGRASHAVHAASRLPAPPAAVAKGLGALVRRLPRDPDPAALAAARSVTIAEVFDAGGTLLARTRVRFGEPYGVTADLLAWGAQRASEQGVEGVGALDPVGAFGLDTLAELEFFSVERS</sequence>
<name>A0ABP8S4Z6_9PSEU</name>
<dbReference type="Gene3D" id="3.40.50.720">
    <property type="entry name" value="NAD(P)-binding Rossmann-like Domain"/>
    <property type="match status" value="1"/>
</dbReference>
<reference evidence="3" key="1">
    <citation type="journal article" date="2019" name="Int. J. Syst. Evol. Microbiol.">
        <title>The Global Catalogue of Microorganisms (GCM) 10K type strain sequencing project: providing services to taxonomists for standard genome sequencing and annotation.</title>
        <authorList>
            <consortium name="The Broad Institute Genomics Platform"/>
            <consortium name="The Broad Institute Genome Sequencing Center for Infectious Disease"/>
            <person name="Wu L."/>
            <person name="Ma J."/>
        </authorList>
    </citation>
    <scope>NUCLEOTIDE SEQUENCE [LARGE SCALE GENOMIC DNA]</scope>
    <source>
        <strain evidence="3">JCM 17906</strain>
    </source>
</reference>
<keyword evidence="3" id="KW-1185">Reference proteome</keyword>
<protein>
    <recommendedName>
        <fullName evidence="1">NAD(P)-binding domain-containing protein</fullName>
    </recommendedName>
</protein>
<dbReference type="InterPro" id="IPR016040">
    <property type="entry name" value="NAD(P)-bd_dom"/>
</dbReference>